<name>A0A1N6I3M7_9BACT</name>
<reference evidence="12" key="1">
    <citation type="submission" date="2016-11" db="EMBL/GenBank/DDBJ databases">
        <authorList>
            <person name="Varghese N."/>
            <person name="Submissions S."/>
        </authorList>
    </citation>
    <scope>NUCLEOTIDE SEQUENCE [LARGE SCALE GENOMIC DNA]</scope>
    <source>
        <strain evidence="12">DSM 17456</strain>
    </source>
</reference>
<dbReference type="InterPro" id="IPR013656">
    <property type="entry name" value="PAS_4"/>
</dbReference>
<dbReference type="Pfam" id="PF00512">
    <property type="entry name" value="HisKA"/>
    <property type="match status" value="1"/>
</dbReference>
<comment type="catalytic activity">
    <reaction evidence="1">
        <text>ATP + protein L-histidine = ADP + protein N-phospho-L-histidine.</text>
        <dbReference type="EC" id="2.7.13.3"/>
    </reaction>
</comment>
<dbReference type="PANTHER" id="PTHR43065">
    <property type="entry name" value="SENSOR HISTIDINE KINASE"/>
    <property type="match status" value="1"/>
</dbReference>
<dbReference type="Gene3D" id="1.10.287.130">
    <property type="match status" value="1"/>
</dbReference>
<dbReference type="InterPro" id="IPR003661">
    <property type="entry name" value="HisK_dim/P_dom"/>
</dbReference>
<evidence type="ECO:0000256" key="5">
    <source>
        <dbReference type="ARBA" id="ARBA00022741"/>
    </source>
</evidence>
<dbReference type="InterPro" id="IPR036890">
    <property type="entry name" value="HATPase_C_sf"/>
</dbReference>
<dbReference type="EMBL" id="FSRG01000006">
    <property type="protein sequence ID" value="SIO26622.1"/>
    <property type="molecule type" value="Genomic_DNA"/>
</dbReference>
<feature type="domain" description="Histidine kinase" evidence="10">
    <location>
        <begin position="350"/>
        <end position="559"/>
    </location>
</feature>
<dbReference type="SMART" id="SM00388">
    <property type="entry name" value="HisKA"/>
    <property type="match status" value="1"/>
</dbReference>
<evidence type="ECO:0000256" key="7">
    <source>
        <dbReference type="ARBA" id="ARBA00022840"/>
    </source>
</evidence>
<dbReference type="CDD" id="cd00082">
    <property type="entry name" value="HisKA"/>
    <property type="match status" value="1"/>
</dbReference>
<dbReference type="InterPro" id="IPR036097">
    <property type="entry name" value="HisK_dim/P_sf"/>
</dbReference>
<evidence type="ECO:0000313" key="12">
    <source>
        <dbReference type="Proteomes" id="UP000184694"/>
    </source>
</evidence>
<evidence type="ECO:0000256" key="2">
    <source>
        <dbReference type="ARBA" id="ARBA00012438"/>
    </source>
</evidence>
<dbReference type="InterPro" id="IPR005467">
    <property type="entry name" value="His_kinase_dom"/>
</dbReference>
<proteinExistence type="predicted"/>
<organism evidence="11 12">
    <name type="scientific">Halodesulfovibrio marinisediminis DSM 17456</name>
    <dbReference type="NCBI Taxonomy" id="1121457"/>
    <lineage>
        <taxon>Bacteria</taxon>
        <taxon>Pseudomonadati</taxon>
        <taxon>Thermodesulfobacteriota</taxon>
        <taxon>Desulfovibrionia</taxon>
        <taxon>Desulfovibrionales</taxon>
        <taxon>Desulfovibrionaceae</taxon>
        <taxon>Halodesulfovibrio</taxon>
    </lineage>
</organism>
<dbReference type="Gene3D" id="3.30.565.10">
    <property type="entry name" value="Histidine kinase-like ATPase, C-terminal domain"/>
    <property type="match status" value="1"/>
</dbReference>
<evidence type="ECO:0000256" key="3">
    <source>
        <dbReference type="ARBA" id="ARBA00022553"/>
    </source>
</evidence>
<dbReference type="InterPro" id="IPR035965">
    <property type="entry name" value="PAS-like_dom_sf"/>
</dbReference>
<dbReference type="SMART" id="SM00387">
    <property type="entry name" value="HATPase_c"/>
    <property type="match status" value="1"/>
</dbReference>
<dbReference type="PROSITE" id="PS50109">
    <property type="entry name" value="HIS_KIN"/>
    <property type="match status" value="1"/>
</dbReference>
<keyword evidence="5" id="KW-0547">Nucleotide-binding</keyword>
<dbReference type="InterPro" id="IPR003594">
    <property type="entry name" value="HATPase_dom"/>
</dbReference>
<dbReference type="AlphaFoldDB" id="A0A1N6I3M7"/>
<sequence>MEVADLSKERSTIIIAIVTLITIGLSLIVSTGQTLQQQEEARLQHLQLTARSVLQSVDISLRTGIMTQNDRVSGLPSTAKFFRELQKSGEVMFVGLLDEKGGQILSSLEGGATNTILFPQQAIPKMVQTGSWNGIAQFGKHRVYVYAKHSNGLATQAMEPGAPRHETFLVVGLDMTKHFAIYKGFKQNALFQAAYILIAAIFTWALAMALLKRRELAGKALQLERFQARLLDNLPDGLLIVGPDNVIRAANPAAHDVFNAKGSGLAGLSVSALPEDLANCLKSVPEDSKVDWEQVTAQGTHLEILSVPLKEHKEAGSRLVLVRDRTRFRELEKSLQDAEKMAALGTLAAGMAHEIRNPLSALRGFAQYFAKKFKGKEPDETYAQTMITEADRLNRVITDLLYLSRPRAVQKEEVDLVELSEGINNLLRLDLESKDVQLEVSLESSYVQADADLLKQTLINLMLNSLDALHASDVEKKQIHIASAYGEDGVWIFVRDNGPGMSKKQIDQAFEPFFTTKSKGTGLGLALVHKTMMEHDGKALIESDAERGCTIALFFPDVEDEDTYVV</sequence>
<dbReference type="Proteomes" id="UP000184694">
    <property type="component" value="Unassembled WGS sequence"/>
</dbReference>
<evidence type="ECO:0000313" key="11">
    <source>
        <dbReference type="EMBL" id="SIO26622.1"/>
    </source>
</evidence>
<dbReference type="Pfam" id="PF08448">
    <property type="entry name" value="PAS_4"/>
    <property type="match status" value="1"/>
</dbReference>
<dbReference type="Pfam" id="PF02518">
    <property type="entry name" value="HATPase_c"/>
    <property type="match status" value="1"/>
</dbReference>
<keyword evidence="3" id="KW-0597">Phosphoprotein</keyword>
<dbReference type="OrthoDB" id="9773941at2"/>
<evidence type="ECO:0000256" key="6">
    <source>
        <dbReference type="ARBA" id="ARBA00022777"/>
    </source>
</evidence>
<dbReference type="STRING" id="1121457.SAMN02745161_2388"/>
<dbReference type="SUPFAM" id="SSF47384">
    <property type="entry name" value="Homodimeric domain of signal transducing histidine kinase"/>
    <property type="match status" value="1"/>
</dbReference>
<feature type="transmembrane region" description="Helical" evidence="9">
    <location>
        <begin position="189"/>
        <end position="211"/>
    </location>
</feature>
<evidence type="ECO:0000259" key="10">
    <source>
        <dbReference type="PROSITE" id="PS50109"/>
    </source>
</evidence>
<dbReference type="PRINTS" id="PR00344">
    <property type="entry name" value="BCTRLSENSOR"/>
</dbReference>
<keyword evidence="6" id="KW-0418">Kinase</keyword>
<evidence type="ECO:0000256" key="8">
    <source>
        <dbReference type="ARBA" id="ARBA00023012"/>
    </source>
</evidence>
<dbReference type="Gene3D" id="3.30.450.20">
    <property type="entry name" value="PAS domain"/>
    <property type="match status" value="1"/>
</dbReference>
<evidence type="ECO:0000256" key="1">
    <source>
        <dbReference type="ARBA" id="ARBA00000085"/>
    </source>
</evidence>
<evidence type="ECO:0000256" key="4">
    <source>
        <dbReference type="ARBA" id="ARBA00022679"/>
    </source>
</evidence>
<dbReference type="EC" id="2.7.13.3" evidence="2"/>
<evidence type="ECO:0000256" key="9">
    <source>
        <dbReference type="SAM" id="Phobius"/>
    </source>
</evidence>
<dbReference type="SUPFAM" id="SSF55874">
    <property type="entry name" value="ATPase domain of HSP90 chaperone/DNA topoisomerase II/histidine kinase"/>
    <property type="match status" value="1"/>
</dbReference>
<keyword evidence="7" id="KW-0067">ATP-binding</keyword>
<protein>
    <recommendedName>
        <fullName evidence="2">histidine kinase</fullName>
        <ecNumber evidence="2">2.7.13.3</ecNumber>
    </recommendedName>
</protein>
<keyword evidence="9" id="KW-0812">Transmembrane</keyword>
<dbReference type="SUPFAM" id="SSF55785">
    <property type="entry name" value="PYP-like sensor domain (PAS domain)"/>
    <property type="match status" value="1"/>
</dbReference>
<keyword evidence="9" id="KW-0472">Membrane</keyword>
<dbReference type="GO" id="GO:0005524">
    <property type="term" value="F:ATP binding"/>
    <property type="evidence" value="ECO:0007669"/>
    <property type="project" value="UniProtKB-KW"/>
</dbReference>
<dbReference type="InterPro" id="IPR004358">
    <property type="entry name" value="Sig_transdc_His_kin-like_C"/>
</dbReference>
<keyword evidence="4" id="KW-0808">Transferase</keyword>
<gene>
    <name evidence="11" type="ORF">SAMN02745161_2388</name>
</gene>
<keyword evidence="12" id="KW-1185">Reference proteome</keyword>
<keyword evidence="9" id="KW-1133">Transmembrane helix</keyword>
<keyword evidence="8" id="KW-0902">Two-component regulatory system</keyword>
<feature type="transmembrane region" description="Helical" evidence="9">
    <location>
        <begin position="12"/>
        <end position="29"/>
    </location>
</feature>
<dbReference type="PANTHER" id="PTHR43065:SF10">
    <property type="entry name" value="PEROXIDE STRESS-ACTIVATED HISTIDINE KINASE MAK3"/>
    <property type="match status" value="1"/>
</dbReference>
<accession>A0A1N6I3M7</accession>
<dbReference type="GO" id="GO:0000155">
    <property type="term" value="F:phosphorelay sensor kinase activity"/>
    <property type="evidence" value="ECO:0007669"/>
    <property type="project" value="InterPro"/>
</dbReference>